<dbReference type="AlphaFoldDB" id="S7TKX6"/>
<dbReference type="GO" id="GO:0008641">
    <property type="term" value="F:ubiquitin-like modifier activating enzyme activity"/>
    <property type="evidence" value="ECO:0007669"/>
    <property type="project" value="InterPro"/>
</dbReference>
<feature type="domain" description="THIF-type NAD/FAD binding fold" evidence="1">
    <location>
        <begin position="69"/>
        <end position="291"/>
    </location>
</feature>
<evidence type="ECO:0000313" key="2">
    <source>
        <dbReference type="EMBL" id="EPR37867.1"/>
    </source>
</evidence>
<dbReference type="InterPro" id="IPR000594">
    <property type="entry name" value="ThiF_NAD_FAD-bd"/>
</dbReference>
<gene>
    <name evidence="2" type="ORF">dsmv_2907</name>
</gene>
<reference evidence="2 3" key="1">
    <citation type="journal article" date="2013" name="Genome Announc.">
        <title>Draft genome sequences for three mercury-methylating, sulfate-reducing bacteria.</title>
        <authorList>
            <person name="Brown S.D."/>
            <person name="Hurt R.A.Jr."/>
            <person name="Gilmour C.C."/>
            <person name="Elias D.A."/>
        </authorList>
    </citation>
    <scope>NUCLEOTIDE SEQUENCE [LARGE SCALE GENOMIC DNA]</scope>
    <source>
        <strain evidence="2 3">DSM 2059</strain>
    </source>
</reference>
<dbReference type="PANTHER" id="PTHR43267">
    <property type="entry name" value="TRNA THREONYLCARBAMOYLADENOSINE DEHYDRATASE"/>
    <property type="match status" value="1"/>
</dbReference>
<dbReference type="InterPro" id="IPR035985">
    <property type="entry name" value="Ubiquitin-activating_enz"/>
</dbReference>
<dbReference type="RefSeq" id="WP_020877974.1">
    <property type="nucleotide sequence ID" value="NZ_ATHJ01000096.1"/>
</dbReference>
<dbReference type="Pfam" id="PF00899">
    <property type="entry name" value="ThiF"/>
    <property type="match status" value="1"/>
</dbReference>
<dbReference type="STRING" id="897.B2D07_14365"/>
<dbReference type="SUPFAM" id="SSF69572">
    <property type="entry name" value="Activating enzymes of the ubiquitin-like proteins"/>
    <property type="match status" value="1"/>
</dbReference>
<dbReference type="GO" id="GO:0061504">
    <property type="term" value="P:cyclic threonylcarbamoyladenosine biosynthetic process"/>
    <property type="evidence" value="ECO:0007669"/>
    <property type="project" value="TreeGrafter"/>
</dbReference>
<dbReference type="Gene3D" id="3.40.50.720">
    <property type="entry name" value="NAD(P)-binding Rossmann-like Domain"/>
    <property type="match status" value="1"/>
</dbReference>
<accession>S7TKX6</accession>
<evidence type="ECO:0000313" key="3">
    <source>
        <dbReference type="Proteomes" id="UP000014977"/>
    </source>
</evidence>
<dbReference type="Proteomes" id="UP000014977">
    <property type="component" value="Unassembled WGS sequence"/>
</dbReference>
<dbReference type="GO" id="GO:0061503">
    <property type="term" value="F:tRNA threonylcarbamoyladenosine dehydratase"/>
    <property type="evidence" value="ECO:0007669"/>
    <property type="project" value="TreeGrafter"/>
</dbReference>
<dbReference type="eggNOG" id="COG0476">
    <property type="taxonomic scope" value="Bacteria"/>
</dbReference>
<sequence>MMDCVKDDMTKGMAAAIRRSARRGNLPDGTPYDGIGTGAVAEIAREFRSAGWTVERTALENRVWPERYIRNMKTFSSKDQARLLGAAVTVVGLGGLGGTVTEILARGGIGTLGLIDADRFDESNLNRQFYSTVANIGLSKAEAARLRIAAVNPSVAVSAHPVFLDEERAVDLVRGADVVVDCLDTLKYRFVLESAAKDLGIPMVSAAIAGVAGHVTTILPEDEGLSRIYGDRDSVDEKGVERSLGCLPHAITILSALECAEVFKLLLGNSETLRNRLLVMDLTDYTFELLELA</sequence>
<dbReference type="EMBL" id="ATHJ01000096">
    <property type="protein sequence ID" value="EPR37867.1"/>
    <property type="molecule type" value="Genomic_DNA"/>
</dbReference>
<proteinExistence type="predicted"/>
<keyword evidence="3" id="KW-1185">Reference proteome</keyword>
<protein>
    <submittedName>
        <fullName evidence="2">UBA/THIF-type NAD/FAD binding protein</fullName>
    </submittedName>
</protein>
<name>S7TKX6_DESML</name>
<dbReference type="PANTHER" id="PTHR43267:SF1">
    <property type="entry name" value="TRNA THREONYLCARBAMOYLADENOSINE DEHYDRATASE"/>
    <property type="match status" value="1"/>
</dbReference>
<comment type="caution">
    <text evidence="2">The sequence shown here is derived from an EMBL/GenBank/DDBJ whole genome shotgun (WGS) entry which is preliminary data.</text>
</comment>
<organism evidence="2 3">
    <name type="scientific">Desulfococcus multivorans DSM 2059</name>
    <dbReference type="NCBI Taxonomy" id="1121405"/>
    <lineage>
        <taxon>Bacteria</taxon>
        <taxon>Pseudomonadati</taxon>
        <taxon>Thermodesulfobacteriota</taxon>
        <taxon>Desulfobacteria</taxon>
        <taxon>Desulfobacterales</taxon>
        <taxon>Desulfococcaceae</taxon>
        <taxon>Desulfococcus</taxon>
    </lineage>
</organism>
<dbReference type="InterPro" id="IPR045886">
    <property type="entry name" value="ThiF/MoeB/HesA"/>
</dbReference>
<dbReference type="CDD" id="cd00757">
    <property type="entry name" value="ThiF_MoeB_HesA_family"/>
    <property type="match status" value="1"/>
</dbReference>
<evidence type="ECO:0000259" key="1">
    <source>
        <dbReference type="Pfam" id="PF00899"/>
    </source>
</evidence>